<feature type="transmembrane region" description="Helical" evidence="1">
    <location>
        <begin position="6"/>
        <end position="22"/>
    </location>
</feature>
<gene>
    <name evidence="3" type="ORF">GM418_30850</name>
</gene>
<feature type="transmembrane region" description="Helical" evidence="1">
    <location>
        <begin position="42"/>
        <end position="62"/>
    </location>
</feature>
<keyword evidence="1" id="KW-1133">Transmembrane helix</keyword>
<name>A0A6I6JXK8_9BACT</name>
<dbReference type="InterPro" id="IPR003675">
    <property type="entry name" value="Rce1/LyrA-like_dom"/>
</dbReference>
<protein>
    <submittedName>
        <fullName evidence="3">CPBP family intramembrane metalloprotease</fullName>
    </submittedName>
</protein>
<proteinExistence type="predicted"/>
<dbReference type="RefSeq" id="WP_158872172.1">
    <property type="nucleotide sequence ID" value="NZ_CP046401.1"/>
</dbReference>
<keyword evidence="3" id="KW-0645">Protease</keyword>
<evidence type="ECO:0000313" key="3">
    <source>
        <dbReference type="EMBL" id="QGY47896.1"/>
    </source>
</evidence>
<dbReference type="GO" id="GO:0080120">
    <property type="term" value="P:CAAX-box protein maturation"/>
    <property type="evidence" value="ECO:0007669"/>
    <property type="project" value="UniProtKB-ARBA"/>
</dbReference>
<evidence type="ECO:0000259" key="2">
    <source>
        <dbReference type="Pfam" id="PF02517"/>
    </source>
</evidence>
<feature type="transmembrane region" description="Helical" evidence="1">
    <location>
        <begin position="165"/>
        <end position="186"/>
    </location>
</feature>
<dbReference type="GO" id="GO:0006508">
    <property type="term" value="P:proteolysis"/>
    <property type="evidence" value="ECO:0007669"/>
    <property type="project" value="UniProtKB-KW"/>
</dbReference>
<keyword evidence="1" id="KW-0812">Transmembrane</keyword>
<evidence type="ECO:0000256" key="1">
    <source>
        <dbReference type="SAM" id="Phobius"/>
    </source>
</evidence>
<feature type="domain" description="CAAX prenyl protease 2/Lysostaphin resistance protein A-like" evidence="2">
    <location>
        <begin position="110"/>
        <end position="204"/>
    </location>
</feature>
<organism evidence="3 4">
    <name type="scientific">Maribellus comscasis</name>
    <dbReference type="NCBI Taxonomy" id="2681766"/>
    <lineage>
        <taxon>Bacteria</taxon>
        <taxon>Pseudomonadati</taxon>
        <taxon>Bacteroidota</taxon>
        <taxon>Bacteroidia</taxon>
        <taxon>Marinilabiliales</taxon>
        <taxon>Prolixibacteraceae</taxon>
        <taxon>Maribellus</taxon>
    </lineage>
</organism>
<dbReference type="EMBL" id="CP046401">
    <property type="protein sequence ID" value="QGY47896.1"/>
    <property type="molecule type" value="Genomic_DNA"/>
</dbReference>
<feature type="transmembrane region" description="Helical" evidence="1">
    <location>
        <begin position="137"/>
        <end position="159"/>
    </location>
</feature>
<reference evidence="3 4" key="1">
    <citation type="submission" date="2019-11" db="EMBL/GenBank/DDBJ databases">
        <authorList>
            <person name="Zheng R.K."/>
            <person name="Sun C.M."/>
        </authorList>
    </citation>
    <scope>NUCLEOTIDE SEQUENCE [LARGE SCALE GENOMIC DNA]</scope>
    <source>
        <strain evidence="3 4">WC007</strain>
    </source>
</reference>
<dbReference type="AlphaFoldDB" id="A0A6I6JXK8"/>
<dbReference type="GO" id="GO:0004175">
    <property type="term" value="F:endopeptidase activity"/>
    <property type="evidence" value="ECO:0007669"/>
    <property type="project" value="UniProtKB-ARBA"/>
</dbReference>
<dbReference type="Pfam" id="PF02517">
    <property type="entry name" value="Rce1-like"/>
    <property type="match status" value="1"/>
</dbReference>
<keyword evidence="3" id="KW-0378">Hydrolase</keyword>
<keyword evidence="1" id="KW-0472">Membrane</keyword>
<accession>A0A6I6JXK8</accession>
<keyword evidence="3" id="KW-0482">Metalloprotease</keyword>
<dbReference type="GO" id="GO:0008237">
    <property type="term" value="F:metallopeptidase activity"/>
    <property type="evidence" value="ECO:0007669"/>
    <property type="project" value="UniProtKB-KW"/>
</dbReference>
<feature type="transmembrane region" description="Helical" evidence="1">
    <location>
        <begin position="82"/>
        <end position="100"/>
    </location>
</feature>
<keyword evidence="4" id="KW-1185">Reference proteome</keyword>
<evidence type="ECO:0000313" key="4">
    <source>
        <dbReference type="Proteomes" id="UP000428260"/>
    </source>
</evidence>
<dbReference type="KEGG" id="mcos:GM418_30850"/>
<dbReference type="Proteomes" id="UP000428260">
    <property type="component" value="Chromosome"/>
</dbReference>
<feature type="transmembrane region" description="Helical" evidence="1">
    <location>
        <begin position="223"/>
        <end position="241"/>
    </location>
</feature>
<sequence>MKKNNLFSTFLLIAGFLLSYFIDKIFYSINPNWATWFPENYFIRYLCILFLRLVPIAGVSFILLQKNVLKGLGLTANFSKAFFFAFLFTLPLFVGFAFFAKFDPEVKLSKIFTHCISPGFYEELLIRSFLIGLLFRYFKWGFIPASLLGALFFGSWHLYQGHDLMSSFFAFLVTAMGSVWFAWLYFEWRFNAWINISLHALMNFSWMLFSIDGGAAGNALSNIFRGITIALSIVVTVRMISLKRGFIINRKTLWINQAQT</sequence>